<dbReference type="Gene3D" id="2.30.42.10">
    <property type="match status" value="1"/>
</dbReference>
<comment type="caution">
    <text evidence="3">The sequence shown here is derived from an EMBL/GenBank/DDBJ whole genome shotgun (WGS) entry which is preliminary data.</text>
</comment>
<dbReference type="PANTHER" id="PTHR46848">
    <property type="entry name" value="REGULATOR OF G-PROTEIN SIGNALING 3"/>
    <property type="match status" value="1"/>
</dbReference>
<dbReference type="SUPFAM" id="SSF49562">
    <property type="entry name" value="C2 domain (Calcium/lipid-binding domain, CaLB)"/>
    <property type="match status" value="1"/>
</dbReference>
<dbReference type="InterPro" id="IPR001478">
    <property type="entry name" value="PDZ"/>
</dbReference>
<dbReference type="SMART" id="SM00239">
    <property type="entry name" value="C2"/>
    <property type="match status" value="1"/>
</dbReference>
<dbReference type="PROSITE" id="PS50004">
    <property type="entry name" value="C2"/>
    <property type="match status" value="1"/>
</dbReference>
<dbReference type="GO" id="GO:0005634">
    <property type="term" value="C:nucleus"/>
    <property type="evidence" value="ECO:0007669"/>
    <property type="project" value="TreeGrafter"/>
</dbReference>
<evidence type="ECO:0000313" key="3">
    <source>
        <dbReference type="EMBL" id="KAG5681250.1"/>
    </source>
</evidence>
<evidence type="ECO:0000259" key="1">
    <source>
        <dbReference type="PROSITE" id="PS50004"/>
    </source>
</evidence>
<dbReference type="SUPFAM" id="SSF50156">
    <property type="entry name" value="PDZ domain-like"/>
    <property type="match status" value="1"/>
</dbReference>
<feature type="domain" description="PDZ" evidence="2">
    <location>
        <begin position="205"/>
        <end position="281"/>
    </location>
</feature>
<dbReference type="Proteomes" id="UP001107558">
    <property type="component" value="Chromosome 1"/>
</dbReference>
<keyword evidence="4" id="KW-1185">Reference proteome</keyword>
<sequence length="351" mass="39657">MKRSSVASEASTSSSSCVSQSKFTKNLLMKGSLELTTTCDEQKRNISIHVKRCKNLMKINESNQIHAYVKCALTFLKSSSSQNVYQRTAVHKNSSSPVFDHRFNFELNDPEDYTKFLQIAVWHRNKNLKRSEFLGCLTIPVQDVLDHNIEGTFLLQSQSSLTKPMALVRDVPSDDHNEANNLLLKYLELNPADPNSLGRTPLTISRVIQRQSNANFGFEISWSKPPRINSICNEQLKSGVRKGDYLVFIDEINVVSMPKKDVIELIKKQGEFLKLEIFRPTEKLSSNEIIEKLAAQSTPIANKNVSSLSHESRSILLPASNLMETPKSHKSCHFKQPKVYFQPSVGKGIFV</sequence>
<evidence type="ECO:0000313" key="4">
    <source>
        <dbReference type="Proteomes" id="UP001107558"/>
    </source>
</evidence>
<dbReference type="Pfam" id="PF00168">
    <property type="entry name" value="C2"/>
    <property type="match status" value="1"/>
</dbReference>
<accession>A0A9J6CGD9</accession>
<organism evidence="3 4">
    <name type="scientific">Polypedilum vanderplanki</name>
    <name type="common">Sleeping chironomid midge</name>
    <dbReference type="NCBI Taxonomy" id="319348"/>
    <lineage>
        <taxon>Eukaryota</taxon>
        <taxon>Metazoa</taxon>
        <taxon>Ecdysozoa</taxon>
        <taxon>Arthropoda</taxon>
        <taxon>Hexapoda</taxon>
        <taxon>Insecta</taxon>
        <taxon>Pterygota</taxon>
        <taxon>Neoptera</taxon>
        <taxon>Endopterygota</taxon>
        <taxon>Diptera</taxon>
        <taxon>Nematocera</taxon>
        <taxon>Chironomoidea</taxon>
        <taxon>Chironomidae</taxon>
        <taxon>Chironominae</taxon>
        <taxon>Polypedilum</taxon>
        <taxon>Polypedilum</taxon>
    </lineage>
</organism>
<dbReference type="InterPro" id="IPR000008">
    <property type="entry name" value="C2_dom"/>
</dbReference>
<dbReference type="OrthoDB" id="410721at2759"/>
<evidence type="ECO:0000259" key="2">
    <source>
        <dbReference type="PROSITE" id="PS50106"/>
    </source>
</evidence>
<dbReference type="PANTHER" id="PTHR46848:SF1">
    <property type="entry name" value="REGULATOR OF G-PROTEIN SIGNALING 3"/>
    <property type="match status" value="1"/>
</dbReference>
<dbReference type="PROSITE" id="PS50106">
    <property type="entry name" value="PDZ"/>
    <property type="match status" value="1"/>
</dbReference>
<dbReference type="GO" id="GO:0005886">
    <property type="term" value="C:plasma membrane"/>
    <property type="evidence" value="ECO:0007669"/>
    <property type="project" value="TreeGrafter"/>
</dbReference>
<protein>
    <submittedName>
        <fullName evidence="3">Uncharacterized protein</fullName>
    </submittedName>
</protein>
<gene>
    <name evidence="3" type="ORF">PVAND_010701</name>
</gene>
<reference evidence="3" key="1">
    <citation type="submission" date="2021-03" db="EMBL/GenBank/DDBJ databases">
        <title>Chromosome level genome of the anhydrobiotic midge Polypedilum vanderplanki.</title>
        <authorList>
            <person name="Yoshida Y."/>
            <person name="Kikawada T."/>
            <person name="Gusev O."/>
        </authorList>
    </citation>
    <scope>NUCLEOTIDE SEQUENCE</scope>
    <source>
        <strain evidence="3">NIAS01</strain>
        <tissue evidence="3">Whole body or cell culture</tissue>
    </source>
</reference>
<dbReference type="InterPro" id="IPR035892">
    <property type="entry name" value="C2_domain_sf"/>
</dbReference>
<dbReference type="InterPro" id="IPR036034">
    <property type="entry name" value="PDZ_sf"/>
</dbReference>
<dbReference type="Gene3D" id="2.60.40.150">
    <property type="entry name" value="C2 domain"/>
    <property type="match status" value="1"/>
</dbReference>
<feature type="domain" description="C2" evidence="1">
    <location>
        <begin position="29"/>
        <end position="155"/>
    </location>
</feature>
<name>A0A9J6CGD9_POLVA</name>
<proteinExistence type="predicted"/>
<dbReference type="AlphaFoldDB" id="A0A9J6CGD9"/>
<dbReference type="EMBL" id="JADBJN010000001">
    <property type="protein sequence ID" value="KAG5681250.1"/>
    <property type="molecule type" value="Genomic_DNA"/>
</dbReference>